<keyword evidence="1" id="KW-0449">Lipoprotein</keyword>
<evidence type="ECO:0000256" key="1">
    <source>
        <dbReference type="RuleBase" id="RU341113"/>
    </source>
</evidence>
<dbReference type="Pfam" id="PF01244">
    <property type="entry name" value="Peptidase_M19"/>
    <property type="match status" value="1"/>
</dbReference>
<dbReference type="GO" id="GO:0016805">
    <property type="term" value="F:dipeptidase activity"/>
    <property type="evidence" value="ECO:0007669"/>
    <property type="project" value="UniProtKB-KW"/>
</dbReference>
<comment type="catalytic activity">
    <reaction evidence="1">
        <text>an L-aminoacyl-L-amino acid + H2O = 2 an L-alpha-amino acid</text>
        <dbReference type="Rhea" id="RHEA:48940"/>
        <dbReference type="ChEBI" id="CHEBI:15377"/>
        <dbReference type="ChEBI" id="CHEBI:59869"/>
        <dbReference type="ChEBI" id="CHEBI:77460"/>
        <dbReference type="EC" id="3.4.13.19"/>
    </reaction>
</comment>
<keyword evidence="1" id="KW-0378">Hydrolase</keyword>
<evidence type="ECO:0000313" key="3">
    <source>
        <dbReference type="Proteomes" id="UP001529510"/>
    </source>
</evidence>
<dbReference type="PANTHER" id="PTHR10443">
    <property type="entry name" value="MICROSOMAL DIPEPTIDASE"/>
    <property type="match status" value="1"/>
</dbReference>
<name>A0ABD0QP49_CIRMR</name>
<dbReference type="Gene3D" id="3.20.20.140">
    <property type="entry name" value="Metal-dependent hydrolases"/>
    <property type="match status" value="1"/>
</dbReference>
<comment type="caution">
    <text evidence="2">The sequence shown here is derived from an EMBL/GenBank/DDBJ whole genome shotgun (WGS) entry which is preliminary data.</text>
</comment>
<dbReference type="PROSITE" id="PS51365">
    <property type="entry name" value="RENAL_DIPEPTIDASE_2"/>
    <property type="match status" value="1"/>
</dbReference>
<accession>A0ABD0QP49</accession>
<keyword evidence="3" id="KW-1185">Reference proteome</keyword>
<dbReference type="InterPro" id="IPR032466">
    <property type="entry name" value="Metal_Hydrolase"/>
</dbReference>
<comment type="subunit">
    <text evidence="1">Homodimer; disulfide-linked.</text>
</comment>
<protein>
    <recommendedName>
        <fullName evidence="1">Dipeptidase</fullName>
        <ecNumber evidence="1">3.4.13.19</ecNumber>
    </recommendedName>
</protein>
<dbReference type="AlphaFoldDB" id="A0ABD0QP49"/>
<keyword evidence="1" id="KW-0472">Membrane</keyword>
<organism evidence="2 3">
    <name type="scientific">Cirrhinus mrigala</name>
    <name type="common">Mrigala</name>
    <dbReference type="NCBI Taxonomy" id="683832"/>
    <lineage>
        <taxon>Eukaryota</taxon>
        <taxon>Metazoa</taxon>
        <taxon>Chordata</taxon>
        <taxon>Craniata</taxon>
        <taxon>Vertebrata</taxon>
        <taxon>Euteleostomi</taxon>
        <taxon>Actinopterygii</taxon>
        <taxon>Neopterygii</taxon>
        <taxon>Teleostei</taxon>
        <taxon>Ostariophysi</taxon>
        <taxon>Cypriniformes</taxon>
        <taxon>Cyprinidae</taxon>
        <taxon>Labeoninae</taxon>
        <taxon>Labeonini</taxon>
        <taxon>Cirrhinus</taxon>
    </lineage>
</organism>
<comment type="subcellular location">
    <subcellularLocation>
        <location evidence="1">Membrane</location>
        <topology evidence="1">Lipid-anchor</topology>
        <topology evidence="1">GPI-anchor</topology>
    </subcellularLocation>
</comment>
<dbReference type="InterPro" id="IPR008257">
    <property type="entry name" value="Pept_M19"/>
</dbReference>
<dbReference type="GO" id="GO:0046872">
    <property type="term" value="F:metal ion binding"/>
    <property type="evidence" value="ECO:0007669"/>
    <property type="project" value="UniProtKB-UniRule"/>
</dbReference>
<keyword evidence="1" id="KW-0482">Metalloprotease</keyword>
<comment type="similarity">
    <text evidence="1">Belongs to the metallo-dependent hydrolases superfamily. Peptidase M19 family.</text>
</comment>
<dbReference type="Proteomes" id="UP001529510">
    <property type="component" value="Unassembled WGS sequence"/>
</dbReference>
<gene>
    <name evidence="2" type="ORF">M9458_015116</name>
</gene>
<dbReference type="SUPFAM" id="SSF51556">
    <property type="entry name" value="Metallo-dependent hydrolases"/>
    <property type="match status" value="1"/>
</dbReference>
<dbReference type="GO" id="GO:0006508">
    <property type="term" value="P:proteolysis"/>
    <property type="evidence" value="ECO:0007669"/>
    <property type="project" value="UniProtKB-KW"/>
</dbReference>
<keyword evidence="1" id="KW-0862">Zinc</keyword>
<comment type="cofactor">
    <cofactor evidence="1">
        <name>Zn(2+)</name>
        <dbReference type="ChEBI" id="CHEBI:29105"/>
    </cofactor>
</comment>
<feature type="non-terminal residue" evidence="2">
    <location>
        <position position="54"/>
    </location>
</feature>
<dbReference type="EMBL" id="JAMKFB020000007">
    <property type="protein sequence ID" value="KAL0188017.1"/>
    <property type="molecule type" value="Genomic_DNA"/>
</dbReference>
<keyword evidence="1" id="KW-0325">Glycoprotein</keyword>
<dbReference type="PANTHER" id="PTHR10443:SF38">
    <property type="entry name" value="DIPEPTIDASE 1"/>
    <property type="match status" value="1"/>
</dbReference>
<dbReference type="GO" id="GO:0008237">
    <property type="term" value="F:metallopeptidase activity"/>
    <property type="evidence" value="ECO:0007669"/>
    <property type="project" value="UniProtKB-KW"/>
</dbReference>
<evidence type="ECO:0000313" key="2">
    <source>
        <dbReference type="EMBL" id="KAL0188017.1"/>
    </source>
</evidence>
<reference evidence="2 3" key="1">
    <citation type="submission" date="2024-05" db="EMBL/GenBank/DDBJ databases">
        <title>Genome sequencing and assembly of Indian major carp, Cirrhinus mrigala (Hamilton, 1822).</title>
        <authorList>
            <person name="Mohindra V."/>
            <person name="Chowdhury L.M."/>
            <person name="Lal K."/>
            <person name="Jena J.K."/>
        </authorList>
    </citation>
    <scope>NUCLEOTIDE SEQUENCE [LARGE SCALE GENOMIC DNA]</scope>
    <source>
        <strain evidence="2">CM1030</strain>
        <tissue evidence="2">Blood</tissue>
    </source>
</reference>
<proteinExistence type="inferred from homology"/>
<sequence length="54" mass="6120">MNRIGMLIDLSHVSEKVMKQVLELSKAPVIFSHSSAYSICNHKRNVPDDVLLRV</sequence>
<keyword evidence="1" id="KW-0224">Dipeptidase</keyword>
<keyword evidence="1" id="KW-0336">GPI-anchor</keyword>
<dbReference type="GO" id="GO:0098552">
    <property type="term" value="C:side of membrane"/>
    <property type="evidence" value="ECO:0007669"/>
    <property type="project" value="UniProtKB-KW"/>
</dbReference>
<keyword evidence="1" id="KW-1015">Disulfide bond</keyword>
<keyword evidence="1" id="KW-0479">Metal-binding</keyword>
<keyword evidence="1" id="KW-0645">Protease</keyword>
<dbReference type="EC" id="3.4.13.19" evidence="1"/>